<evidence type="ECO:0000259" key="8">
    <source>
        <dbReference type="Pfam" id="PF01794"/>
    </source>
</evidence>
<keyword evidence="7" id="KW-0288">FMN</keyword>
<dbReference type="InterPro" id="IPR022837">
    <property type="entry name" value="MsrQ-like"/>
</dbReference>
<feature type="transmembrane region" description="Helical" evidence="7">
    <location>
        <begin position="161"/>
        <end position="178"/>
    </location>
</feature>
<dbReference type="Pfam" id="PF01794">
    <property type="entry name" value="Ferric_reduct"/>
    <property type="match status" value="1"/>
</dbReference>
<feature type="domain" description="Ferric oxidoreductase" evidence="8">
    <location>
        <begin position="58"/>
        <end position="171"/>
    </location>
</feature>
<organism evidence="9 10">
    <name type="scientific">Crenobacter oryzisoli</name>
    <dbReference type="NCBI Taxonomy" id="3056844"/>
    <lineage>
        <taxon>Bacteria</taxon>
        <taxon>Pseudomonadati</taxon>
        <taxon>Pseudomonadota</taxon>
        <taxon>Betaproteobacteria</taxon>
        <taxon>Neisseriales</taxon>
        <taxon>Neisseriaceae</taxon>
        <taxon>Crenobacter</taxon>
    </lineage>
</organism>
<sequence length="221" mass="24743">MAAPTPSARPPAPGLPRFLGPLKALLFIAALLPLARAAWIVASGQAVNPIEFITHSTGTWTLTFLLITLTVSPLKRLTGLGWLLKLRRMAGLYAYFYGVLHLATYLWLDKFFELHAIARDIVKRPFITVGFAAIVLMTPLAVTSTQGWMKRLKRNWGKLHKLVYPVAILGVLHYWWLVKKDVSQPALYATILAILLAERLIRRWAEQAKQRRLATPASKAA</sequence>
<accession>A0ABT7XLX7</accession>
<dbReference type="PANTHER" id="PTHR36964">
    <property type="entry name" value="PROTEIN-METHIONINE-SULFOXIDE REDUCTASE HEME-BINDING SUBUNIT MSRQ"/>
    <property type="match status" value="1"/>
</dbReference>
<keyword evidence="3 7" id="KW-0812">Transmembrane</keyword>
<evidence type="ECO:0000256" key="4">
    <source>
        <dbReference type="ARBA" id="ARBA00022989"/>
    </source>
</evidence>
<feature type="transmembrane region" description="Helical" evidence="7">
    <location>
        <begin position="92"/>
        <end position="108"/>
    </location>
</feature>
<dbReference type="InterPro" id="IPR013130">
    <property type="entry name" value="Fe3_Rdtase_TM_dom"/>
</dbReference>
<comment type="cofactor">
    <cofactor evidence="7">
        <name>heme b</name>
        <dbReference type="ChEBI" id="CHEBI:60344"/>
    </cofactor>
    <text evidence="7">Binds 1 heme b (iron(II)-protoporphyrin IX) group per subunit.</text>
</comment>
<evidence type="ECO:0000256" key="5">
    <source>
        <dbReference type="ARBA" id="ARBA00023004"/>
    </source>
</evidence>
<protein>
    <recommendedName>
        <fullName evidence="7">Protein-methionine-sulfoxide reductase heme-binding subunit MsrQ</fullName>
    </recommendedName>
    <alternativeName>
        <fullName evidence="7">Flavocytochrome MsrQ</fullName>
    </alternativeName>
</protein>
<evidence type="ECO:0000256" key="7">
    <source>
        <dbReference type="HAMAP-Rule" id="MF_01207"/>
    </source>
</evidence>
<gene>
    <name evidence="7" type="primary">msrQ</name>
    <name evidence="9" type="ORF">QU481_07760</name>
</gene>
<dbReference type="EMBL" id="JAUEDK010000010">
    <property type="protein sequence ID" value="MDN0074787.1"/>
    <property type="molecule type" value="Genomic_DNA"/>
</dbReference>
<keyword evidence="7" id="KW-0249">Electron transport</keyword>
<comment type="subunit">
    <text evidence="7">Heterodimer of a catalytic subunit (MsrP) and a heme-binding subunit (MsrQ).</text>
</comment>
<keyword evidence="7" id="KW-0349">Heme</keyword>
<keyword evidence="2 7" id="KW-0813">Transport</keyword>
<comment type="subcellular location">
    <subcellularLocation>
        <location evidence="7">Cell membrane</location>
        <topology evidence="7">Multi-pass membrane protein</topology>
    </subcellularLocation>
    <subcellularLocation>
        <location evidence="1">Membrane</location>
        <topology evidence="1">Multi-pass membrane protein</topology>
    </subcellularLocation>
</comment>
<evidence type="ECO:0000256" key="1">
    <source>
        <dbReference type="ARBA" id="ARBA00004141"/>
    </source>
</evidence>
<keyword evidence="7" id="KW-1003">Cell membrane</keyword>
<dbReference type="PANTHER" id="PTHR36964:SF1">
    <property type="entry name" value="PROTEIN-METHIONINE-SULFOXIDE REDUCTASE HEME-BINDING SUBUNIT MSRQ"/>
    <property type="match status" value="1"/>
</dbReference>
<comment type="similarity">
    <text evidence="7">Belongs to the MsrQ family.</text>
</comment>
<evidence type="ECO:0000313" key="9">
    <source>
        <dbReference type="EMBL" id="MDN0074787.1"/>
    </source>
</evidence>
<name>A0ABT7XLX7_9NEIS</name>
<feature type="transmembrane region" description="Helical" evidence="7">
    <location>
        <begin position="128"/>
        <end position="149"/>
    </location>
</feature>
<dbReference type="RefSeq" id="WP_289829367.1">
    <property type="nucleotide sequence ID" value="NZ_JAUEDK010000010.1"/>
</dbReference>
<comment type="function">
    <text evidence="7">Part of the MsrPQ system that repairs oxidized periplasmic proteins containing methionine sulfoxide residues (Met-O), using respiratory chain electrons. Thus protects these proteins from oxidative-stress damage caused by reactive species of oxygen and chlorine generated by the host defense mechanisms. MsrPQ is essential for the maintenance of envelope integrity under bleach stress, rescuing a wide series of structurally unrelated periplasmic proteins from methionine oxidation. MsrQ provides electrons for reduction to the reductase catalytic subunit MsrP, using the quinone pool of the respiratory chain.</text>
</comment>
<evidence type="ECO:0000256" key="2">
    <source>
        <dbReference type="ARBA" id="ARBA00022448"/>
    </source>
</evidence>
<comment type="cofactor">
    <cofactor evidence="7">
        <name>FMN</name>
        <dbReference type="ChEBI" id="CHEBI:58210"/>
    </cofactor>
    <text evidence="7">Binds 1 FMN per subunit.</text>
</comment>
<keyword evidence="6 7" id="KW-0472">Membrane</keyword>
<dbReference type="Proteomes" id="UP001168540">
    <property type="component" value="Unassembled WGS sequence"/>
</dbReference>
<keyword evidence="7" id="KW-0285">Flavoprotein</keyword>
<evidence type="ECO:0000256" key="6">
    <source>
        <dbReference type="ARBA" id="ARBA00023136"/>
    </source>
</evidence>
<keyword evidence="5 7" id="KW-0408">Iron</keyword>
<keyword evidence="10" id="KW-1185">Reference proteome</keyword>
<evidence type="ECO:0000313" key="10">
    <source>
        <dbReference type="Proteomes" id="UP001168540"/>
    </source>
</evidence>
<keyword evidence="4 7" id="KW-1133">Transmembrane helix</keyword>
<proteinExistence type="inferred from homology"/>
<dbReference type="HAMAP" id="MF_01207">
    <property type="entry name" value="MsrQ"/>
    <property type="match status" value="1"/>
</dbReference>
<feature type="transmembrane region" description="Helical" evidence="7">
    <location>
        <begin position="184"/>
        <end position="201"/>
    </location>
</feature>
<comment type="caution">
    <text evidence="7">Lacks conserved residue(s) required for the propagation of feature annotation.</text>
</comment>
<evidence type="ECO:0000256" key="3">
    <source>
        <dbReference type="ARBA" id="ARBA00022692"/>
    </source>
</evidence>
<keyword evidence="7" id="KW-0479">Metal-binding</keyword>
<reference evidence="9" key="1">
    <citation type="submission" date="2023-06" db="EMBL/GenBank/DDBJ databases">
        <authorList>
            <person name="Zhang S."/>
        </authorList>
    </citation>
    <scope>NUCLEOTIDE SEQUENCE</scope>
    <source>
        <strain evidence="9">SG2303</strain>
    </source>
</reference>
<comment type="caution">
    <text evidence="9">The sequence shown here is derived from an EMBL/GenBank/DDBJ whole genome shotgun (WGS) entry which is preliminary data.</text>
</comment>